<comment type="caution">
    <text evidence="3">The sequence shown here is derived from an EMBL/GenBank/DDBJ whole genome shotgun (WGS) entry which is preliminary data.</text>
</comment>
<feature type="region of interest" description="Disordered" evidence="2">
    <location>
        <begin position="928"/>
        <end position="956"/>
    </location>
</feature>
<dbReference type="PANTHER" id="PTHR23216:SF1">
    <property type="entry name" value="NUCLEOLAR AND COILED-BODY PHOSPHOPROTEIN 1"/>
    <property type="match status" value="1"/>
</dbReference>
<dbReference type="Gene3D" id="3.80.10.10">
    <property type="entry name" value="Ribonuclease Inhibitor"/>
    <property type="match status" value="1"/>
</dbReference>
<feature type="region of interest" description="Disordered" evidence="2">
    <location>
        <begin position="779"/>
        <end position="834"/>
    </location>
</feature>
<feature type="compositionally biased region" description="Low complexity" evidence="2">
    <location>
        <begin position="503"/>
        <end position="522"/>
    </location>
</feature>
<feature type="compositionally biased region" description="Low complexity" evidence="2">
    <location>
        <begin position="863"/>
        <end position="884"/>
    </location>
</feature>
<feature type="region of interest" description="Disordered" evidence="2">
    <location>
        <begin position="147"/>
        <end position="172"/>
    </location>
</feature>
<feature type="compositionally biased region" description="Acidic residues" evidence="2">
    <location>
        <begin position="151"/>
        <end position="169"/>
    </location>
</feature>
<organism evidence="3 4">
    <name type="scientific">Chlamydomonas schloesseri</name>
    <dbReference type="NCBI Taxonomy" id="2026947"/>
    <lineage>
        <taxon>Eukaryota</taxon>
        <taxon>Viridiplantae</taxon>
        <taxon>Chlorophyta</taxon>
        <taxon>core chlorophytes</taxon>
        <taxon>Chlorophyceae</taxon>
        <taxon>CS clade</taxon>
        <taxon>Chlamydomonadales</taxon>
        <taxon>Chlamydomonadaceae</taxon>
        <taxon>Chlamydomonas</taxon>
    </lineage>
</organism>
<feature type="compositionally biased region" description="Low complexity" evidence="2">
    <location>
        <begin position="779"/>
        <end position="806"/>
    </location>
</feature>
<gene>
    <name evidence="3" type="ORF">HYH02_000568</name>
</gene>
<evidence type="ECO:0000313" key="4">
    <source>
        <dbReference type="Proteomes" id="UP000613740"/>
    </source>
</evidence>
<feature type="region of interest" description="Disordered" evidence="2">
    <location>
        <begin position="619"/>
        <end position="640"/>
    </location>
</feature>
<proteinExistence type="predicted"/>
<dbReference type="GO" id="GO:0005930">
    <property type="term" value="C:axoneme"/>
    <property type="evidence" value="ECO:0007669"/>
    <property type="project" value="UniProtKB-SubCell"/>
</dbReference>
<evidence type="ECO:0000256" key="2">
    <source>
        <dbReference type="SAM" id="MobiDB-lite"/>
    </source>
</evidence>
<dbReference type="InterPro" id="IPR032675">
    <property type="entry name" value="LRR_dom_sf"/>
</dbReference>
<dbReference type="GO" id="GO:0005730">
    <property type="term" value="C:nucleolus"/>
    <property type="evidence" value="ECO:0007669"/>
    <property type="project" value="InterPro"/>
</dbReference>
<feature type="compositionally biased region" description="Low complexity" evidence="2">
    <location>
        <begin position="560"/>
        <end position="575"/>
    </location>
</feature>
<comment type="subcellular location">
    <subcellularLocation>
        <location evidence="1">Cytoplasm</location>
        <location evidence="1">Cytoskeleton</location>
        <location evidence="1">Cilium axoneme</location>
    </subcellularLocation>
</comment>
<accession>A0A836BCT1</accession>
<feature type="region of interest" description="Disordered" evidence="2">
    <location>
        <begin position="545"/>
        <end position="606"/>
    </location>
</feature>
<dbReference type="PANTHER" id="PTHR23216">
    <property type="entry name" value="NUCLEOLAR AND COILED-BODY PHOSPHOPROTEIN 1"/>
    <property type="match status" value="1"/>
</dbReference>
<feature type="compositionally biased region" description="Low complexity" evidence="2">
    <location>
        <begin position="946"/>
        <end position="956"/>
    </location>
</feature>
<feature type="compositionally biased region" description="Polar residues" evidence="2">
    <location>
        <begin position="481"/>
        <end position="493"/>
    </location>
</feature>
<feature type="compositionally biased region" description="Acidic residues" evidence="2">
    <location>
        <begin position="935"/>
        <end position="945"/>
    </location>
</feature>
<protein>
    <submittedName>
        <fullName evidence="3">Uncharacterized protein</fullName>
    </submittedName>
</protein>
<evidence type="ECO:0000256" key="1">
    <source>
        <dbReference type="ARBA" id="ARBA00004430"/>
    </source>
</evidence>
<feature type="compositionally biased region" description="Basic residues" evidence="2">
    <location>
        <begin position="810"/>
        <end position="823"/>
    </location>
</feature>
<feature type="region of interest" description="Disordered" evidence="2">
    <location>
        <begin position="475"/>
        <end position="525"/>
    </location>
</feature>
<dbReference type="AlphaFoldDB" id="A0A836BCT1"/>
<keyword evidence="4" id="KW-1185">Reference proteome</keyword>
<sequence>MAVDRRITSVTIHGTANVKSVLRLLDAYGLDALEHLDFGRDCTDARKRWDQPNPPGRQTAILECVGRWTFPRLRRLTLPRLDNLKLSSAGLGPLADCAQLRSLTLTASSVPRLTAAGLAALAQHLPRSLEELSLGCLHLYDAALRAAGSSSDDDDDDEDGDEDADDEPAEAAAAAAARRAAAAAAAVERESQQQLLAQLLGRRHLPPRLRRLRLEGPVYIAEMVVQVMYEPGLGSGVLGPGPIAATAAARGQQQPQQHGDAAAAAVAAAAGGPGGAGGGRWGMRHVLVSTPKELSSNCHKRMLLRLDALATALLAAADELQGQEPGAQAAVLLALEFRNLLVDVDLDDHRSRRRADRGLHSPSDVPPGALRRCLAPGGALPRLVARCGGRVSVARLLRGDGCMLNEDDGDGAAAAALVRLLGPPTELLALMHGQWSLRDSPTHSTAAAAAAAAAAATAPAGAAALAHSAAAGSAAAAASKEPQQGQQKGNNRQPAKRQRVARSPEQAKQPAAASQPQGPQEPQRLDLDTATPQQVLSEALSRLWASAQQQQPEAGTAARSSSKSSSKSSSSSSSSREARPCCVMLHSRCLPPPPNADGTVDELSSEAEDWLAAALQQCFPTPQPQPQPPQAQPPLRGPALKSKAAMGTAAAVAAAAAPCWRQRLDTDEVHVIAPAGGFLLLQCKSAAAAAALAALVQQQQQQRALAAPAGGGRAGRGRRGACGAVPAVAQPVAAAETQAVVLPPPPWASWSHMDMEDAVREAVFQVLMELWASSATLPSAGAASSCNCSGASRSRRGGAPATAPAAVNRINRRTPRALQRARARSGGLVLDTSDSDEDAMDAVAERHLEQAAIRWAEASSTAAAAGAAKSAPRAEEQQQQQQQQHTEAAGCEWDCSCGWRDPALLGRLERLLLLDCGVRRLWGSAELAPSSDSYWDSDSDSDSDSGSDSSGDWTSD</sequence>
<dbReference type="Proteomes" id="UP000613740">
    <property type="component" value="Unassembled WGS sequence"/>
</dbReference>
<dbReference type="InterPro" id="IPR039191">
    <property type="entry name" value="Nopp140-like"/>
</dbReference>
<reference evidence="3" key="1">
    <citation type="journal article" date="2020" name="bioRxiv">
        <title>Comparative genomics of Chlamydomonas.</title>
        <authorList>
            <person name="Craig R.J."/>
            <person name="Hasan A.R."/>
            <person name="Ness R.W."/>
            <person name="Keightley P.D."/>
        </authorList>
    </citation>
    <scope>NUCLEOTIDE SEQUENCE</scope>
    <source>
        <strain evidence="3">CCAP 11/173</strain>
    </source>
</reference>
<name>A0A836BCT1_9CHLO</name>
<dbReference type="EMBL" id="JAEHOD010000001">
    <property type="protein sequence ID" value="KAG2454731.1"/>
    <property type="molecule type" value="Genomic_DNA"/>
</dbReference>
<evidence type="ECO:0000313" key="3">
    <source>
        <dbReference type="EMBL" id="KAG2454731.1"/>
    </source>
</evidence>
<feature type="region of interest" description="Disordered" evidence="2">
    <location>
        <begin position="863"/>
        <end position="885"/>
    </location>
</feature>
<feature type="compositionally biased region" description="Pro residues" evidence="2">
    <location>
        <begin position="621"/>
        <end position="636"/>
    </location>
</feature>